<accession>A0A8D0H3S1</accession>
<dbReference type="AlphaFoldDB" id="A0A8D0H3S1"/>
<name>A0A8D0H3S1_SPHPU</name>
<dbReference type="SUPFAM" id="SSF51069">
    <property type="entry name" value="Carbonic anhydrase"/>
    <property type="match status" value="1"/>
</dbReference>
<reference evidence="1" key="1">
    <citation type="submission" date="2025-08" db="UniProtKB">
        <authorList>
            <consortium name="Ensembl"/>
        </authorList>
    </citation>
    <scope>IDENTIFICATION</scope>
</reference>
<dbReference type="Proteomes" id="UP000694392">
    <property type="component" value="Unplaced"/>
</dbReference>
<evidence type="ECO:0000313" key="2">
    <source>
        <dbReference type="Proteomes" id="UP000694392"/>
    </source>
</evidence>
<reference evidence="1" key="2">
    <citation type="submission" date="2025-09" db="UniProtKB">
        <authorList>
            <consortium name="Ensembl"/>
        </authorList>
    </citation>
    <scope>IDENTIFICATION</scope>
</reference>
<dbReference type="Ensembl" id="ENSSPUT00000014895.1">
    <property type="protein sequence ID" value="ENSSPUP00000013962.1"/>
    <property type="gene ID" value="ENSSPUG00000010766.1"/>
</dbReference>
<proteinExistence type="predicted"/>
<organism evidence="1 2">
    <name type="scientific">Sphenodon punctatus</name>
    <name type="common">Tuatara</name>
    <name type="synonym">Hatteria punctata</name>
    <dbReference type="NCBI Taxonomy" id="8508"/>
    <lineage>
        <taxon>Eukaryota</taxon>
        <taxon>Metazoa</taxon>
        <taxon>Chordata</taxon>
        <taxon>Craniata</taxon>
        <taxon>Vertebrata</taxon>
        <taxon>Euteleostomi</taxon>
        <taxon>Lepidosauria</taxon>
        <taxon>Sphenodontia</taxon>
        <taxon>Sphenodontidae</taxon>
        <taxon>Sphenodon</taxon>
    </lineage>
</organism>
<dbReference type="InterPro" id="IPR036398">
    <property type="entry name" value="CA_dom_sf"/>
</dbReference>
<keyword evidence="2" id="KW-1185">Reference proteome</keyword>
<evidence type="ECO:0000313" key="1">
    <source>
        <dbReference type="Ensembl" id="ENSSPUP00000013962.1"/>
    </source>
</evidence>
<protein>
    <submittedName>
        <fullName evidence="1">Uncharacterized protein</fullName>
    </submittedName>
</protein>
<sequence length="61" mass="6954">MGWPLRSLPALQSPVNIETSHMIFDPFLTPLRINTGSRKGPFSPLVSMGKMQWTWVFGYKC</sequence>